<dbReference type="InterPro" id="IPR032436">
    <property type="entry name" value="URB1_C"/>
</dbReference>
<evidence type="ECO:0000259" key="2">
    <source>
        <dbReference type="Pfam" id="PF16201"/>
    </source>
</evidence>
<keyword evidence="4" id="KW-1185">Reference proteome</keyword>
<organism evidence="3 4">
    <name type="scientific">Flemingia macrophylla</name>
    <dbReference type="NCBI Taxonomy" id="520843"/>
    <lineage>
        <taxon>Eukaryota</taxon>
        <taxon>Viridiplantae</taxon>
        <taxon>Streptophyta</taxon>
        <taxon>Embryophyta</taxon>
        <taxon>Tracheophyta</taxon>
        <taxon>Spermatophyta</taxon>
        <taxon>Magnoliopsida</taxon>
        <taxon>eudicotyledons</taxon>
        <taxon>Gunneridae</taxon>
        <taxon>Pentapetalae</taxon>
        <taxon>rosids</taxon>
        <taxon>fabids</taxon>
        <taxon>Fabales</taxon>
        <taxon>Fabaceae</taxon>
        <taxon>Papilionoideae</taxon>
        <taxon>50 kb inversion clade</taxon>
        <taxon>NPAAA clade</taxon>
        <taxon>indigoferoid/millettioid clade</taxon>
        <taxon>Phaseoleae</taxon>
        <taxon>Flemingia</taxon>
    </lineage>
</organism>
<dbReference type="Proteomes" id="UP001603857">
    <property type="component" value="Unassembled WGS sequence"/>
</dbReference>
<proteinExistence type="predicted"/>
<dbReference type="Pfam" id="PF11707">
    <property type="entry name" value="Npa1"/>
    <property type="match status" value="1"/>
</dbReference>
<dbReference type="InterPro" id="IPR039844">
    <property type="entry name" value="URB1"/>
</dbReference>
<dbReference type="InterPro" id="IPR021714">
    <property type="entry name" value="URB1_N"/>
</dbReference>
<evidence type="ECO:0000313" key="4">
    <source>
        <dbReference type="Proteomes" id="UP001603857"/>
    </source>
</evidence>
<dbReference type="PANTHER" id="PTHR13500:SF0">
    <property type="entry name" value="NUCLEOLAR PRE-RIBOSOMAL-ASSOCIATED PROTEIN 1"/>
    <property type="match status" value="1"/>
</dbReference>
<dbReference type="EMBL" id="JBGMDY010000009">
    <property type="protein sequence ID" value="KAL2322652.1"/>
    <property type="molecule type" value="Genomic_DNA"/>
</dbReference>
<dbReference type="Pfam" id="PF16201">
    <property type="entry name" value="NopRA1"/>
    <property type="match status" value="1"/>
</dbReference>
<feature type="domain" description="URB1 N-terminal" evidence="1">
    <location>
        <begin position="66"/>
        <end position="359"/>
    </location>
</feature>
<name>A0ABD1LGP6_9FABA</name>
<evidence type="ECO:0000259" key="1">
    <source>
        <dbReference type="Pfam" id="PF11707"/>
    </source>
</evidence>
<feature type="domain" description="URB1 C-terminal" evidence="2">
    <location>
        <begin position="1950"/>
        <end position="2141"/>
    </location>
</feature>
<reference evidence="3 4" key="1">
    <citation type="submission" date="2024-08" db="EMBL/GenBank/DDBJ databases">
        <title>Insights into the chromosomal genome structure of Flemingia macrophylla.</title>
        <authorList>
            <person name="Ding Y."/>
            <person name="Zhao Y."/>
            <person name="Bi W."/>
            <person name="Wu M."/>
            <person name="Zhao G."/>
            <person name="Gong Y."/>
            <person name="Li W."/>
            <person name="Zhang P."/>
        </authorList>
    </citation>
    <scope>NUCLEOTIDE SEQUENCE [LARGE SCALE GENOMIC DNA]</scope>
    <source>
        <strain evidence="3">DYQJB</strain>
        <tissue evidence="3">Leaf</tissue>
    </source>
</reference>
<comment type="caution">
    <text evidence="3">The sequence shown here is derived from an EMBL/GenBank/DDBJ whole genome shotgun (WGS) entry which is preliminary data.</text>
</comment>
<evidence type="ECO:0008006" key="5">
    <source>
        <dbReference type="Google" id="ProtNLM"/>
    </source>
</evidence>
<dbReference type="PANTHER" id="PTHR13500">
    <property type="entry name" value="NUCLEOLAR PRERIBOSOMAL-ASSOCIATED PROTEIN 1"/>
    <property type="match status" value="1"/>
</dbReference>
<accession>A0ABD1LGP6</accession>
<sequence length="2537" mass="286509">MAEGTSAVPSFQGKVSHEAKLKELLHRLTSPEIKLCSDAAKVFARLLKSETGGDLLREYVRGSPNCFELLEALKLRKDQKGMHYVFDLISVILSHGEGKDDAEIAKCLDKLAHLLIHRHLSDVHGEVKSGEPRRQKAALFLAASIVRRGARLASEAKSFDFQLKEFKSIAMRRTEDRAGLLLRKSFVAFAMSFLEVGRPFLLQWILNKREMYFGVLGGLAKDDDETVVFVLSVLRDRVLVGESLVSPALRSVLFGSTTLEQLVEVCGREGGGEVAEVAFGVLVMVCTDPSNGLMPDSKMRLKGNPPRILGLMKKLRVTEVQYHWDLLLAIVDAKASFGLSYLKEFPYNIENFKSSSWISTISVAAQLVSSVSNGLSKNDSRLFDNMDLQSIVRCLFPRPFSRSFFNRGLPHVEPYVKHGTLRLLLELLKLLDSLFGGLNHNSSSSKSFMQHMVSIKEEIQIYVQAFLPDLQVLLNLLSSLDASFETRNSSLKRSACHHDHSSSSRKKLKTDTSESDINIVVVGISSTPDIDLTGNCETVGSELRADDLDDEEDLMNSIGEIWGVDHHSMDISTLKDMELYLLSKLLDALRYYRRALPFTMDNSFETFKGLLKSPLELTSHLQVSLLSLLVEYVEWCPDNEIPMRTPPMLYKYLQPFIKLLMFSPYNESRDLAYRLALAAMFSTGAFDRNLHEIEAWFLFLPGYHRKKSPVKILEADVLESLTLFVISFLCDAVSTLGNNLVKYWNILMSYAHCLEGGKDLSPLFSPFIICVLEKCLKVIRPKSGSCSLPKKSMVLLYTCNTVKYLLQTQVNAELLSALVHVDLTERLGGSYECDEVFPEWNPLKDLLDFVEGTLYQRNSCFFSKNEESAPPDISLGSALGSVNRLLNSGSGHEIAETIIAFISSIILEGADKILTNLPSQVVISHDLVGVPFSLLLSAPFLDYSVLLHASKLWPVMFYAGLDMVISDRGSDCLNTAPAGTSNLALNPDSITCGQLLDASEADAIAFSIFLKHAPFHVIFPAMMCMNSLNISKISKFRELLLHKLYVPVNDCSLLPNLQLVLFWTHQIQLCCKVSQSAEIEQLLNLSVSLVENLLGQLLVPENDSDESKNSALSSSRHNIQEVIKTIFCHPCVWMSLSSSLGNCQNNSNGTVENDLDMLNVLSSEVFQKFGNPFLKLLTMALEYMWSLFGAHICSKAENVANNFVKAFKDLQQKLFMHVRDRFELYIRSKDLMPLLPTLYAVHTLHWFVSPFELLELVDWMFSSVEVDDLPIMKSALFVGCSLAADAFSALSIYFQKSTGNRAPYDLFWEMGEKDMKADIFEQIYSKVVEFSVSFEIDSADRCLLEAVNALYKQKYMQQETFHRLLLVMWKVIMITPMKMLSHCIYKTSVKKAKFLHILTELSSVHSTIFGHLFLGTANKGLHHDIGVMGHPYDLTLSEDQFVLLLPAALSYLSSISKRLGELCHKDFEHIPCFYSKILLKGFSQWKSFSSKDIFEEQYGEFFPSSVQELLSLVNSSLLGKSIDMLKYHFALNGDSMKLKKRLNLFKSICPKFASHDDLMDCDSQVIVSNSMCQSLNIINRVVAKISLCRILLFQDEASADLKDISGKIQLKFGTSRIRFVNILVDIWQLIVKKFSLASDQSRSSKGTNVSLLYNHLEDFLLKNILELAVEMQNDLIQLKSISFLEQLIRSALLYRFGDFSTMKTLRLILSQLSEGRVLCDLYLQLLLAHSQFAPTLHSVHKIAGSFLKPLSSILKCVVIPSLDHSENDKKRLEQTTDISKGPLEIVKLLSVLLCIKARQTYSDHGNDIDINLKELHALLRHSYGATLNRIDLAICNLMQQIESMSGLWSQNVKLDSETIEEWYRSQHRDNIPIDPDICVSTVLYFPYDRSISNEVPSVNKIEPDTVRKKVHCSHFEDRDQYDPVFILRFSIHILSKAYIEPVEFSGSGLLAIALVSLSSPDHGIRRLAYCTLDKFKNVLENCQENSDVMRLLQLLLNSVQNSIKEPWQRIPSVIALFAAEASCVLLDPTHDHYAAIRKFFMDSSELNMTVIPMFDKFFGITSVNVKAERSWILRLVYAGLNSDDDAVIYINNSVLENLMSFYVSCLSDFESRNLIIEVIKKSVKLHKIAHHLVDNCSLFSWSSSLISVTRQRLNGDESKHFLKHVLVVLKVVNDVISFERISKWLQNHGLEQLMELSSNLFNFVLHDVTSANGTAVLINPFLRMMASMLKFSQKRKINQPHFTLSIEGLYQIYQAGIVCNQATKNIKPELALEAVLMNAPPISIFLMNQGRVQSFLIWATTTALQSDSFRRLGSNQFQFFRNNLREDFRKNSIASTYLRWLTASVIIGKLHKTSDNVDSGFTETQNFESLHSMLVHVENNSGHRQYIDDIGAEELLASTIFYLQLLLGINHEVLPSVVCALCLLIFGASNFAVGRTDLLQDYNTLISSNSSRVRCPPEANPTWRWSFYQPWKDNTLELTDSQKMEEYHACQTLLVIISNVLSGKKLKSASLSPIDLERSGLFQWYYKKCTASVKQTI</sequence>
<evidence type="ECO:0000313" key="3">
    <source>
        <dbReference type="EMBL" id="KAL2322652.1"/>
    </source>
</evidence>
<gene>
    <name evidence="3" type="ORF">Fmac_027031</name>
</gene>
<protein>
    <recommendedName>
        <fullName evidence="5">Nucleolar pre-ribosomal-associated protein 1</fullName>
    </recommendedName>
</protein>